<dbReference type="InterPro" id="IPR000791">
    <property type="entry name" value="Gpr1/Fun34/SatP-like"/>
</dbReference>
<dbReference type="GO" id="GO:0005886">
    <property type="term" value="C:plasma membrane"/>
    <property type="evidence" value="ECO:0007669"/>
    <property type="project" value="TreeGrafter"/>
</dbReference>
<feature type="transmembrane region" description="Helical" evidence="6">
    <location>
        <begin position="76"/>
        <end position="96"/>
    </location>
</feature>
<sequence>MVMAAATQPRNAGPRSAAYPMAPAEGYGPHTDDPVSYQRNFSQVANPGPTGMWAFAITVFLWSFFLVGTRGVSSDTAIVGMGLFVGGLAQFMAGMWEFPRGNVYGSACEAYSYTSYELIVNRAFPVVFTLFGSFWISYAASHLILGIGSFDGGASEQNDAIGLYLMVWFIITCFFFLGVIRRNITFALLTFCWALSYLLTSISFWSSSHSSGLRDAGGAFGFITALIALYVGLSELHASEYSLFHMPTGHFGRPSSAV</sequence>
<dbReference type="PANTHER" id="PTHR31123">
    <property type="entry name" value="ACCUMULATION OF DYADS PROTEIN 2-RELATED"/>
    <property type="match status" value="1"/>
</dbReference>
<evidence type="ECO:0000256" key="3">
    <source>
        <dbReference type="ARBA" id="ARBA00022692"/>
    </source>
</evidence>
<comment type="caution">
    <text evidence="7">The sequence shown here is derived from an EMBL/GenBank/DDBJ whole genome shotgun (WGS) entry which is preliminary data.</text>
</comment>
<keyword evidence="8" id="KW-1185">Reference proteome</keyword>
<keyword evidence="4 6" id="KW-1133">Transmembrane helix</keyword>
<accession>A0AAD5VPR7</accession>
<keyword evidence="3 6" id="KW-0812">Transmembrane</keyword>
<feature type="transmembrane region" description="Helical" evidence="6">
    <location>
        <begin position="123"/>
        <end position="148"/>
    </location>
</feature>
<feature type="transmembrane region" description="Helical" evidence="6">
    <location>
        <begin position="217"/>
        <end position="233"/>
    </location>
</feature>
<feature type="transmembrane region" description="Helical" evidence="6">
    <location>
        <begin position="51"/>
        <end position="69"/>
    </location>
</feature>
<dbReference type="GO" id="GO:0015123">
    <property type="term" value="F:acetate transmembrane transporter activity"/>
    <property type="evidence" value="ECO:0007669"/>
    <property type="project" value="TreeGrafter"/>
</dbReference>
<organism evidence="7 8">
    <name type="scientific">Leucocoprinus birnbaumii</name>
    <dbReference type="NCBI Taxonomy" id="56174"/>
    <lineage>
        <taxon>Eukaryota</taxon>
        <taxon>Fungi</taxon>
        <taxon>Dikarya</taxon>
        <taxon>Basidiomycota</taxon>
        <taxon>Agaricomycotina</taxon>
        <taxon>Agaricomycetes</taxon>
        <taxon>Agaricomycetidae</taxon>
        <taxon>Agaricales</taxon>
        <taxon>Agaricineae</taxon>
        <taxon>Agaricaceae</taxon>
        <taxon>Leucocoprinus</taxon>
    </lineage>
</organism>
<dbReference type="PANTHER" id="PTHR31123:SF4">
    <property type="entry name" value="PROTEIN ALCS"/>
    <property type="match status" value="1"/>
</dbReference>
<name>A0AAD5VPR7_9AGAR</name>
<evidence type="ECO:0000256" key="6">
    <source>
        <dbReference type="SAM" id="Phobius"/>
    </source>
</evidence>
<keyword evidence="5 6" id="KW-0472">Membrane</keyword>
<comment type="subcellular location">
    <subcellularLocation>
        <location evidence="1">Membrane</location>
        <topology evidence="1">Multi-pass membrane protein</topology>
    </subcellularLocation>
</comment>
<protein>
    <submittedName>
        <fullName evidence="7">Uncharacterized protein</fullName>
    </submittedName>
</protein>
<gene>
    <name evidence="7" type="ORF">NP233_g7233</name>
</gene>
<reference evidence="7" key="1">
    <citation type="submission" date="2022-07" db="EMBL/GenBank/DDBJ databases">
        <title>Genome Sequence of Leucocoprinus birnbaumii.</title>
        <authorList>
            <person name="Buettner E."/>
        </authorList>
    </citation>
    <scope>NUCLEOTIDE SEQUENCE</scope>
    <source>
        <strain evidence="7">VT141</strain>
    </source>
</reference>
<evidence type="ECO:0000256" key="4">
    <source>
        <dbReference type="ARBA" id="ARBA00022989"/>
    </source>
</evidence>
<feature type="transmembrane region" description="Helical" evidence="6">
    <location>
        <begin position="186"/>
        <end position="205"/>
    </location>
</feature>
<dbReference type="Proteomes" id="UP001213000">
    <property type="component" value="Unassembled WGS sequence"/>
</dbReference>
<dbReference type="EMBL" id="JANIEX010000515">
    <property type="protein sequence ID" value="KAJ3566070.1"/>
    <property type="molecule type" value="Genomic_DNA"/>
</dbReference>
<evidence type="ECO:0000256" key="5">
    <source>
        <dbReference type="ARBA" id="ARBA00023136"/>
    </source>
</evidence>
<comment type="similarity">
    <text evidence="2">Belongs to the acetate uptake transporter (AceTr) (TC 2.A.96) family.</text>
</comment>
<evidence type="ECO:0000256" key="2">
    <source>
        <dbReference type="ARBA" id="ARBA00005587"/>
    </source>
</evidence>
<evidence type="ECO:0000313" key="8">
    <source>
        <dbReference type="Proteomes" id="UP001213000"/>
    </source>
</evidence>
<proteinExistence type="inferred from homology"/>
<evidence type="ECO:0000313" key="7">
    <source>
        <dbReference type="EMBL" id="KAJ3566070.1"/>
    </source>
</evidence>
<feature type="transmembrane region" description="Helical" evidence="6">
    <location>
        <begin position="160"/>
        <end position="180"/>
    </location>
</feature>
<dbReference type="AlphaFoldDB" id="A0AAD5VPR7"/>
<dbReference type="Pfam" id="PF01184">
    <property type="entry name" value="Gpr1_Fun34_YaaH"/>
    <property type="match status" value="2"/>
</dbReference>
<evidence type="ECO:0000256" key="1">
    <source>
        <dbReference type="ARBA" id="ARBA00004141"/>
    </source>
</evidence>
<dbReference type="InterPro" id="IPR051633">
    <property type="entry name" value="AceTr"/>
</dbReference>